<evidence type="ECO:0000313" key="3">
    <source>
        <dbReference type="Proteomes" id="UP000461730"/>
    </source>
</evidence>
<reference evidence="2 3" key="1">
    <citation type="submission" date="2019-12" db="EMBL/GenBank/DDBJ databases">
        <title>Chitinophaga sp. strain ysch24 (GDMCC 1.1355), whole genome shotgun sequence.</title>
        <authorList>
            <person name="Zhang X."/>
        </authorList>
    </citation>
    <scope>NUCLEOTIDE SEQUENCE [LARGE SCALE GENOMIC DNA]</scope>
    <source>
        <strain evidence="3">ysch24</strain>
    </source>
</reference>
<sequence>MKIALTGLHVKNPLQAYQFYTEVLGFIKRTYIPEANIAIVASPDEPDGTGLLLEPNDNPIAKAYQEGLCKAGLPALVLGTEDLERDYQRLKRCGVLFRKAPTKTEWGMEAIFEDTCGNLVQLHQVQ</sequence>
<dbReference type="InterPro" id="IPR037523">
    <property type="entry name" value="VOC_core"/>
</dbReference>
<accession>A0A7K1U438</accession>
<proteinExistence type="predicted"/>
<dbReference type="Gene3D" id="3.10.180.10">
    <property type="entry name" value="2,3-Dihydroxybiphenyl 1,2-Dioxygenase, domain 1"/>
    <property type="match status" value="1"/>
</dbReference>
<dbReference type="InterPro" id="IPR004360">
    <property type="entry name" value="Glyas_Fos-R_dOase_dom"/>
</dbReference>
<dbReference type="Pfam" id="PF00903">
    <property type="entry name" value="Glyoxalase"/>
    <property type="match status" value="1"/>
</dbReference>
<comment type="caution">
    <text evidence="2">The sequence shown here is derived from an EMBL/GenBank/DDBJ whole genome shotgun (WGS) entry which is preliminary data.</text>
</comment>
<dbReference type="PROSITE" id="PS51819">
    <property type="entry name" value="VOC"/>
    <property type="match status" value="1"/>
</dbReference>
<dbReference type="RefSeq" id="WP_157306553.1">
    <property type="nucleotide sequence ID" value="NZ_WRXN01000005.1"/>
</dbReference>
<gene>
    <name evidence="2" type="ORF">GO493_12695</name>
</gene>
<organism evidence="2 3">
    <name type="scientific">Chitinophaga tropicalis</name>
    <dbReference type="NCBI Taxonomy" id="2683588"/>
    <lineage>
        <taxon>Bacteria</taxon>
        <taxon>Pseudomonadati</taxon>
        <taxon>Bacteroidota</taxon>
        <taxon>Chitinophagia</taxon>
        <taxon>Chitinophagales</taxon>
        <taxon>Chitinophagaceae</taxon>
        <taxon>Chitinophaga</taxon>
    </lineage>
</organism>
<dbReference type="SUPFAM" id="SSF54593">
    <property type="entry name" value="Glyoxalase/Bleomycin resistance protein/Dihydroxybiphenyl dioxygenase"/>
    <property type="match status" value="1"/>
</dbReference>
<dbReference type="EMBL" id="WRXN01000005">
    <property type="protein sequence ID" value="MVT09123.1"/>
    <property type="molecule type" value="Genomic_DNA"/>
</dbReference>
<evidence type="ECO:0000259" key="1">
    <source>
        <dbReference type="PROSITE" id="PS51819"/>
    </source>
</evidence>
<dbReference type="PANTHER" id="PTHR36437:SF2">
    <property type="entry name" value="GLYOXALASE_BLEOMYCIN RESISTANCE PROTEIN_DIOXYGENASE"/>
    <property type="match status" value="1"/>
</dbReference>
<dbReference type="AlphaFoldDB" id="A0A7K1U438"/>
<name>A0A7K1U438_9BACT</name>
<protein>
    <submittedName>
        <fullName evidence="2">Glyoxalase</fullName>
    </submittedName>
</protein>
<dbReference type="Proteomes" id="UP000461730">
    <property type="component" value="Unassembled WGS sequence"/>
</dbReference>
<dbReference type="PANTHER" id="PTHR36437">
    <property type="entry name" value="GLYOXALASE/BLEOMYCIN RESISTANCE PROTEIN/DIOXYGENASE"/>
    <property type="match status" value="1"/>
</dbReference>
<dbReference type="InterPro" id="IPR029068">
    <property type="entry name" value="Glyas_Bleomycin-R_OHBP_Dase"/>
</dbReference>
<evidence type="ECO:0000313" key="2">
    <source>
        <dbReference type="EMBL" id="MVT09123.1"/>
    </source>
</evidence>
<keyword evidence="3" id="KW-1185">Reference proteome</keyword>
<feature type="domain" description="VOC" evidence="1">
    <location>
        <begin position="2"/>
        <end position="125"/>
    </location>
</feature>